<evidence type="ECO:0000313" key="3">
    <source>
        <dbReference type="Proteomes" id="UP000214646"/>
    </source>
</evidence>
<sequence>MRHFHSRITPSVIHQEAREFLRNCLPWKPFHDSVGVADLLNLLLLMAATGASLFATVRRFFSFSHETASRALKAQSFSGDQLHAALLRGLHAVMAFGPHDRRRRWQIAIDTHYVGYYGQRVKDVVGGPRKQGTKWFFAYASAVLLHKRRRYAVALTKVSPGQKPHEIVRALLDQIAQQGLKIQGVALDSGFGGGDTLLLLQERKLSYVVPLQRIGRRTNARNALFAKRHNSIHWVEWRTERANRLVRTRVLVWKRGRKTRVFAFDGWAGRRAGNVHRMAQAQRRLYRKRFGIETSYRQKNQGLATTTSRDSNYRLLLQGIAFLLRQMWVALTEELGRRRKAKPTAWLGELTLARVLEWLADELKKLYPEDHSIPLGAIG</sequence>
<dbReference type="InterPro" id="IPR002559">
    <property type="entry name" value="Transposase_11"/>
</dbReference>
<organism evidence="2 3">
    <name type="scientific">Fimbriiglobus ruber</name>
    <dbReference type="NCBI Taxonomy" id="1908690"/>
    <lineage>
        <taxon>Bacteria</taxon>
        <taxon>Pseudomonadati</taxon>
        <taxon>Planctomycetota</taxon>
        <taxon>Planctomycetia</taxon>
        <taxon>Gemmatales</taxon>
        <taxon>Gemmataceae</taxon>
        <taxon>Fimbriiglobus</taxon>
    </lineage>
</organism>
<dbReference type="GO" id="GO:0006313">
    <property type="term" value="P:DNA transposition"/>
    <property type="evidence" value="ECO:0007669"/>
    <property type="project" value="InterPro"/>
</dbReference>
<dbReference type="Proteomes" id="UP000214646">
    <property type="component" value="Unassembled WGS sequence"/>
</dbReference>
<name>A0A225DJC9_9BACT</name>
<accession>A0A225DJC9</accession>
<comment type="caution">
    <text evidence="2">The sequence shown here is derived from an EMBL/GenBank/DDBJ whole genome shotgun (WGS) entry which is preliminary data.</text>
</comment>
<dbReference type="OrthoDB" id="233019at2"/>
<evidence type="ECO:0000313" key="2">
    <source>
        <dbReference type="EMBL" id="OWK41053.1"/>
    </source>
</evidence>
<protein>
    <recommendedName>
        <fullName evidence="1">Transposase IS4-like domain-containing protein</fullName>
    </recommendedName>
</protein>
<dbReference type="AlphaFoldDB" id="A0A225DJC9"/>
<proteinExistence type="predicted"/>
<evidence type="ECO:0000259" key="1">
    <source>
        <dbReference type="Pfam" id="PF01609"/>
    </source>
</evidence>
<feature type="domain" description="Transposase IS4-like" evidence="1">
    <location>
        <begin position="129"/>
        <end position="298"/>
    </location>
</feature>
<gene>
    <name evidence="2" type="ORF">FRUB_04945</name>
</gene>
<dbReference type="EMBL" id="NIDE01000007">
    <property type="protein sequence ID" value="OWK41053.1"/>
    <property type="molecule type" value="Genomic_DNA"/>
</dbReference>
<dbReference type="PANTHER" id="PTHR33252">
    <property type="entry name" value="THIRD ORF IN TRANSPOSON ISC1160"/>
    <property type="match status" value="1"/>
</dbReference>
<dbReference type="GO" id="GO:0003677">
    <property type="term" value="F:DNA binding"/>
    <property type="evidence" value="ECO:0007669"/>
    <property type="project" value="InterPro"/>
</dbReference>
<reference evidence="3" key="1">
    <citation type="submission" date="2017-06" db="EMBL/GenBank/DDBJ databases">
        <title>Genome analysis of Fimbriiglobus ruber SP5, the first member of the order Planctomycetales with confirmed chitinolytic capability.</title>
        <authorList>
            <person name="Ravin N.V."/>
            <person name="Rakitin A.L."/>
            <person name="Ivanova A.A."/>
            <person name="Beletsky A.V."/>
            <person name="Kulichevskaya I.S."/>
            <person name="Mardanov A.V."/>
            <person name="Dedysh S.N."/>
        </authorList>
    </citation>
    <scope>NUCLEOTIDE SEQUENCE [LARGE SCALE GENOMIC DNA]</scope>
    <source>
        <strain evidence="3">SP5</strain>
    </source>
</reference>
<keyword evidence="3" id="KW-1185">Reference proteome</keyword>
<dbReference type="PANTHER" id="PTHR33252:SF2">
    <property type="entry name" value="TRANSPOSASE IS4-LIKE DOMAIN-CONTAINING PROTEIN"/>
    <property type="match status" value="1"/>
</dbReference>
<dbReference type="Pfam" id="PF01609">
    <property type="entry name" value="DDE_Tnp_1"/>
    <property type="match status" value="1"/>
</dbReference>
<dbReference type="GO" id="GO:0004803">
    <property type="term" value="F:transposase activity"/>
    <property type="evidence" value="ECO:0007669"/>
    <property type="project" value="InterPro"/>
</dbReference>
<dbReference type="RefSeq" id="WP_088256008.1">
    <property type="nucleotide sequence ID" value="NZ_NIDE01000007.1"/>
</dbReference>